<dbReference type="FunFam" id="1.10.287.70:FF:000037">
    <property type="entry name" value="Glutamate receptor"/>
    <property type="match status" value="1"/>
</dbReference>
<dbReference type="Gene3D" id="3.40.50.2300">
    <property type="match status" value="2"/>
</dbReference>
<accession>A0A6P5RPI4</accession>
<protein>
    <recommendedName>
        <fullName evidence="13">Glutamate receptor</fullName>
    </recommendedName>
</protein>
<dbReference type="GO" id="GO:0016020">
    <property type="term" value="C:membrane"/>
    <property type="evidence" value="ECO:0007669"/>
    <property type="project" value="UniProtKB-SubCell"/>
</dbReference>
<keyword evidence="10" id="KW-0325">Glycoprotein</keyword>
<keyword evidence="8 13" id="KW-0472">Membrane</keyword>
<dbReference type="KEGG" id="pavi:110748851"/>
<feature type="transmembrane region" description="Helical" evidence="15">
    <location>
        <begin position="656"/>
        <end position="678"/>
    </location>
</feature>
<keyword evidence="6 15" id="KW-1133">Transmembrane helix</keyword>
<evidence type="ECO:0000256" key="1">
    <source>
        <dbReference type="ARBA" id="ARBA00004141"/>
    </source>
</evidence>
<keyword evidence="3 13" id="KW-0813">Transport</keyword>
<dbReference type="GO" id="GO:0007165">
    <property type="term" value="P:signal transduction"/>
    <property type="evidence" value="ECO:0007669"/>
    <property type="project" value="UniProtKB-ARBA"/>
</dbReference>
<feature type="chain" id="PRO_5028041863" description="Glutamate receptor" evidence="16">
    <location>
        <begin position="19"/>
        <end position="927"/>
    </location>
</feature>
<dbReference type="Gene3D" id="1.10.287.70">
    <property type="match status" value="1"/>
</dbReference>
<dbReference type="PRINTS" id="PR01176">
    <property type="entry name" value="GABABRECEPTR"/>
</dbReference>
<evidence type="ECO:0000256" key="16">
    <source>
        <dbReference type="SAM" id="SignalP"/>
    </source>
</evidence>
<dbReference type="SUPFAM" id="SSF53850">
    <property type="entry name" value="Periplasmic binding protein-like II"/>
    <property type="match status" value="1"/>
</dbReference>
<dbReference type="AlphaFoldDB" id="A0A6P5RPI4"/>
<dbReference type="Gene3D" id="3.40.190.10">
    <property type="entry name" value="Periplasmic binding protein-like II"/>
    <property type="match status" value="2"/>
</dbReference>
<dbReference type="GO" id="GO:0015276">
    <property type="term" value="F:ligand-gated monoatomic ion channel activity"/>
    <property type="evidence" value="ECO:0007669"/>
    <property type="project" value="InterPro"/>
</dbReference>
<evidence type="ECO:0000259" key="17">
    <source>
        <dbReference type="SMART" id="SM00079"/>
    </source>
</evidence>
<evidence type="ECO:0000313" key="18">
    <source>
        <dbReference type="Proteomes" id="UP000515124"/>
    </source>
</evidence>
<name>A0A6P5RPI4_PRUAV</name>
<dbReference type="Pfam" id="PF01094">
    <property type="entry name" value="ANF_receptor"/>
    <property type="match status" value="1"/>
</dbReference>
<feature type="signal peptide" evidence="16">
    <location>
        <begin position="1"/>
        <end position="18"/>
    </location>
</feature>
<evidence type="ECO:0000256" key="3">
    <source>
        <dbReference type="ARBA" id="ARBA00022448"/>
    </source>
</evidence>
<evidence type="ECO:0000256" key="2">
    <source>
        <dbReference type="ARBA" id="ARBA00008685"/>
    </source>
</evidence>
<sequence length="927" mass="103465">MNIVWLLVLMVFYNGSSSRGLGTNVTARPDTVNIGAIFPFDSVIGEIAKLAISIAVEDVNSDPKLLNGTKLILKIQNIKSSDFLGIVEQALLFMENDMVAILGPQFSATVRVVSHIANELHVPLLSFAATDPTLSPVQFPFLVRTARSDLFQMTAVADLVAFYEWREVIAIYIDDDFGRNAIAALGVKLGEKRCKVSYKVPLNPKATKDDITKALIRASSMESRILIVHIYTNWGLQVFSEAKNLMMMGSGYVWIATDWLPTILDTDPSLPTKDIQGVLTLRMYTPESELKTKFKSRWSNLTRARRVNVSYFGLNTYGLYAYDSVWLLANAIDSFFARGENVSFSNGSNLSDLQGGRLNLDALKIFNGGSQLLQNIVEVDTTGVTGPIKFNADRDLINPAFEVINVIGTGTRTIGYWSNSSGLSVDPPEKPQNKLQYNGSSTSIQQLYSVIWPGQTTQKPRGWVFPDNGKKLRIGVPRRVSYREFLNVKGTDITGYCIEVFQAAFNELQYGGAYKFVPFGDGKKNQDPIEVLRSMQNVFWFSIFTQGLDGVVGDITITTSRTKMVDFTQPYFESGLVVVAPIRKLNSSAWAFLRPFTPMMWTVTGLFFLAVGAVIWILERRTNEDFRGPPRKQCFTILWFSFSTLFSSQREETGSYLGRFVLIIWLFVVLIINSSYIASLTSILTVEQLSSPIKGIESLVTGNDPIGFSNGSFAQKYLTDELNIQSSRLVPLNSPEEFEKALQDGPNAGGVAAVIDERGYMELFLSNRCGYSIVGKEFTKMGWGFAFPKDSPLATEMSTAILKLSERGDLQKIRDMWLKRSACSTEGTKQAVDRLPLKSFSGLFLLSGITCSLALILHVIRIVHQYYKYSDSDCESSQSRRLQSFVSFVNKREQEVKSRAKRRRTEKASNKLLLEDSSISGLEDRSV</sequence>
<evidence type="ECO:0000313" key="19">
    <source>
        <dbReference type="RefSeq" id="XP_021804507.1"/>
    </source>
</evidence>
<keyword evidence="5 16" id="KW-0732">Signal</keyword>
<feature type="transmembrane region" description="Helical" evidence="15">
    <location>
        <begin position="599"/>
        <end position="618"/>
    </location>
</feature>
<evidence type="ECO:0000256" key="10">
    <source>
        <dbReference type="ARBA" id="ARBA00023180"/>
    </source>
</evidence>
<keyword evidence="7 13" id="KW-0406">Ion transport</keyword>
<keyword evidence="18" id="KW-1185">Reference proteome</keyword>
<comment type="subcellular location">
    <subcellularLocation>
        <location evidence="1">Membrane</location>
        <topology evidence="1">Multi-pass membrane protein</topology>
    </subcellularLocation>
</comment>
<dbReference type="Pfam" id="PF00060">
    <property type="entry name" value="Lig_chan"/>
    <property type="match status" value="1"/>
</dbReference>
<dbReference type="PANTHER" id="PTHR18966">
    <property type="entry name" value="IONOTROPIC GLUTAMATE RECEPTOR"/>
    <property type="match status" value="1"/>
</dbReference>
<evidence type="ECO:0000256" key="13">
    <source>
        <dbReference type="PIRNR" id="PIRNR037090"/>
    </source>
</evidence>
<gene>
    <name evidence="19" type="primary">LOC110748851</name>
</gene>
<keyword evidence="4 15" id="KW-0812">Transmembrane</keyword>
<dbReference type="SMR" id="A0A6P5RPI4"/>
<feature type="transmembrane region" description="Helical" evidence="15">
    <location>
        <begin position="840"/>
        <end position="860"/>
    </location>
</feature>
<dbReference type="SUPFAM" id="SSF53822">
    <property type="entry name" value="Periplasmic binding protein-like I"/>
    <property type="match status" value="1"/>
</dbReference>
<dbReference type="InterPro" id="IPR015683">
    <property type="entry name" value="Ionotropic_Glu_rcpt"/>
</dbReference>
<keyword evidence="14" id="KW-1015">Disulfide bond</keyword>
<dbReference type="InterPro" id="IPR044440">
    <property type="entry name" value="GABAb_receptor_plant_PBP1"/>
</dbReference>
<evidence type="ECO:0000256" key="15">
    <source>
        <dbReference type="SAM" id="Phobius"/>
    </source>
</evidence>
<feature type="domain" description="Ionotropic glutamate receptor C-terminal" evidence="17">
    <location>
        <begin position="473"/>
        <end position="820"/>
    </location>
</feature>
<evidence type="ECO:0000256" key="7">
    <source>
        <dbReference type="ARBA" id="ARBA00023065"/>
    </source>
</evidence>
<dbReference type="CDD" id="cd19990">
    <property type="entry name" value="PBP1_GABAb_receptor_plant"/>
    <property type="match status" value="1"/>
</dbReference>
<keyword evidence="11 13" id="KW-1071">Ligand-gated ion channel</keyword>
<dbReference type="GeneID" id="110748851"/>
<keyword evidence="9 13" id="KW-0675">Receptor</keyword>
<dbReference type="FunFam" id="3.40.50.2300:FF:000081">
    <property type="entry name" value="Glutamate receptor"/>
    <property type="match status" value="1"/>
</dbReference>
<dbReference type="FunFam" id="3.40.190.10:FF:000054">
    <property type="entry name" value="Glutamate receptor"/>
    <property type="match status" value="1"/>
</dbReference>
<dbReference type="Proteomes" id="UP000515124">
    <property type="component" value="Unplaced"/>
</dbReference>
<dbReference type="InterPro" id="IPR001828">
    <property type="entry name" value="ANF_lig-bd_rcpt"/>
</dbReference>
<evidence type="ECO:0000256" key="4">
    <source>
        <dbReference type="ARBA" id="ARBA00022692"/>
    </source>
</evidence>
<organism evidence="18 19">
    <name type="scientific">Prunus avium</name>
    <name type="common">Cherry</name>
    <name type="synonym">Cerasus avium</name>
    <dbReference type="NCBI Taxonomy" id="42229"/>
    <lineage>
        <taxon>Eukaryota</taxon>
        <taxon>Viridiplantae</taxon>
        <taxon>Streptophyta</taxon>
        <taxon>Embryophyta</taxon>
        <taxon>Tracheophyta</taxon>
        <taxon>Spermatophyta</taxon>
        <taxon>Magnoliopsida</taxon>
        <taxon>eudicotyledons</taxon>
        <taxon>Gunneridae</taxon>
        <taxon>Pentapetalae</taxon>
        <taxon>rosids</taxon>
        <taxon>fabids</taxon>
        <taxon>Rosales</taxon>
        <taxon>Rosaceae</taxon>
        <taxon>Amygdaloideae</taxon>
        <taxon>Amygdaleae</taxon>
        <taxon>Prunus</taxon>
    </lineage>
</organism>
<evidence type="ECO:0000256" key="5">
    <source>
        <dbReference type="ARBA" id="ARBA00022729"/>
    </source>
</evidence>
<dbReference type="GO" id="GO:0009611">
    <property type="term" value="P:response to wounding"/>
    <property type="evidence" value="ECO:0007669"/>
    <property type="project" value="UniProtKB-ARBA"/>
</dbReference>
<evidence type="ECO:0000256" key="12">
    <source>
        <dbReference type="ARBA" id="ARBA00023303"/>
    </source>
</evidence>
<reference evidence="19" key="1">
    <citation type="submission" date="2025-08" db="UniProtKB">
        <authorList>
            <consortium name="RefSeq"/>
        </authorList>
    </citation>
    <scope>IDENTIFICATION</scope>
</reference>
<evidence type="ECO:0000256" key="8">
    <source>
        <dbReference type="ARBA" id="ARBA00023136"/>
    </source>
</evidence>
<feature type="disulfide bond" evidence="14">
    <location>
        <begin position="769"/>
        <end position="823"/>
    </location>
</feature>
<dbReference type="FunFam" id="3.40.190.10:FF:000175">
    <property type="entry name" value="Glutamate receptor"/>
    <property type="match status" value="1"/>
</dbReference>
<dbReference type="PIRSF" id="PIRSF037090">
    <property type="entry name" value="Iontro_Glu-like_rcpt_pln"/>
    <property type="match status" value="1"/>
</dbReference>
<dbReference type="GO" id="GO:1901701">
    <property type="term" value="P:cellular response to oxygen-containing compound"/>
    <property type="evidence" value="ECO:0007669"/>
    <property type="project" value="UniProtKB-ARBA"/>
</dbReference>
<dbReference type="RefSeq" id="XP_021804507.1">
    <property type="nucleotide sequence ID" value="XM_021948815.1"/>
</dbReference>
<dbReference type="InterPro" id="IPR017103">
    <property type="entry name" value="Iontropic_Glu_rcpt_pln"/>
</dbReference>
<comment type="similarity">
    <text evidence="2 13">Belongs to the glutamate-gated ion channel (TC 1.A.10.1) family.</text>
</comment>
<evidence type="ECO:0000256" key="14">
    <source>
        <dbReference type="PIRSR" id="PIRSR037090-50"/>
    </source>
</evidence>
<dbReference type="InterPro" id="IPR001320">
    <property type="entry name" value="Iontro_rcpt_C"/>
</dbReference>
<comment type="function">
    <text evidence="13">Glutamate-gated receptor that probably acts as non-selective cation channel.</text>
</comment>
<proteinExistence type="inferred from homology"/>
<dbReference type="InterPro" id="IPR028082">
    <property type="entry name" value="Peripla_BP_I"/>
</dbReference>
<dbReference type="SMART" id="SM00079">
    <property type="entry name" value="PBPe"/>
    <property type="match status" value="1"/>
</dbReference>
<keyword evidence="12 13" id="KW-0407">Ion channel</keyword>
<evidence type="ECO:0000256" key="6">
    <source>
        <dbReference type="ARBA" id="ARBA00022989"/>
    </source>
</evidence>
<evidence type="ECO:0000256" key="9">
    <source>
        <dbReference type="ARBA" id="ARBA00023170"/>
    </source>
</evidence>
<evidence type="ECO:0000256" key="11">
    <source>
        <dbReference type="ARBA" id="ARBA00023286"/>
    </source>
</evidence>